<name>A0A0U1NXY8_9BACI</name>
<gene>
    <name evidence="1" type="ORF">BN000_02844</name>
</gene>
<proteinExistence type="predicted"/>
<dbReference type="EMBL" id="CVRB01000003">
    <property type="protein sequence ID" value="CRK82890.1"/>
    <property type="molecule type" value="Genomic_DNA"/>
</dbReference>
<sequence>MSIESQFVEALSGLLYASATAGIAVITPKIKDFVKAHTKEKTATVAFNALDGLAKIAQSVVTDFNQRIVADAKANKAMHAWTPELAKQIKKDAVAAVLSQGSCFIKLFDKTSEEIKPLISVLIEQAVSKSKILT</sequence>
<reference evidence="2" key="1">
    <citation type="submission" date="2015-05" db="EMBL/GenBank/DDBJ databases">
        <authorList>
            <person name="Urmite Genomes"/>
        </authorList>
    </citation>
    <scope>NUCLEOTIDE SEQUENCE [LARGE SCALE GENOMIC DNA]</scope>
    <source>
        <strain evidence="2">LF1</strain>
    </source>
</reference>
<dbReference type="AlphaFoldDB" id="A0A0U1NXY8"/>
<dbReference type="RefSeq" id="WP_090635200.1">
    <property type="nucleotide sequence ID" value="NZ_CVRB01000003.1"/>
</dbReference>
<dbReference type="OrthoDB" id="2875036at2"/>
<evidence type="ECO:0000313" key="1">
    <source>
        <dbReference type="EMBL" id="CRK82890.1"/>
    </source>
</evidence>
<organism evidence="1 2">
    <name type="scientific">Neobacillus massiliamazoniensis</name>
    <dbReference type="NCBI Taxonomy" id="1499688"/>
    <lineage>
        <taxon>Bacteria</taxon>
        <taxon>Bacillati</taxon>
        <taxon>Bacillota</taxon>
        <taxon>Bacilli</taxon>
        <taxon>Bacillales</taxon>
        <taxon>Bacillaceae</taxon>
        <taxon>Neobacillus</taxon>
    </lineage>
</organism>
<evidence type="ECO:0000313" key="2">
    <source>
        <dbReference type="Proteomes" id="UP000199087"/>
    </source>
</evidence>
<protein>
    <submittedName>
        <fullName evidence="1">Uncharacterized protein</fullName>
    </submittedName>
</protein>
<dbReference type="Proteomes" id="UP000199087">
    <property type="component" value="Unassembled WGS sequence"/>
</dbReference>
<accession>A0A0U1NXY8</accession>
<keyword evidence="2" id="KW-1185">Reference proteome</keyword>